<evidence type="ECO:0000313" key="5">
    <source>
        <dbReference type="EMBL" id="MEU0712452.1"/>
    </source>
</evidence>
<feature type="compositionally biased region" description="Low complexity" evidence="2">
    <location>
        <begin position="76"/>
        <end position="91"/>
    </location>
</feature>
<keyword evidence="3" id="KW-1133">Transmembrane helix</keyword>
<comment type="caution">
    <text evidence="5">The sequence shown here is derived from an EMBL/GenBank/DDBJ whole genome shotgun (WGS) entry which is preliminary data.</text>
</comment>
<keyword evidence="3" id="KW-0812">Transmembrane</keyword>
<proteinExistence type="predicted"/>
<protein>
    <recommendedName>
        <fullName evidence="4">FtsK domain-containing protein</fullName>
    </recommendedName>
</protein>
<dbReference type="InterPro" id="IPR027417">
    <property type="entry name" value="P-loop_NTPase"/>
</dbReference>
<evidence type="ECO:0000256" key="3">
    <source>
        <dbReference type="SAM" id="Phobius"/>
    </source>
</evidence>
<keyword evidence="6" id="KW-1185">Reference proteome</keyword>
<sequence>MGKKQQQEQDAYGQLAGAIGGLVIVFAILAAIRDKLGLSWTATVLLVVGVLVALGYGLWKLRGAVLRALAGQAPPAPQGQQPAVADPAGAAQDDEPAHPELTAALIAAGAIDKADVIRDEDVTIKPVSTGRQYEFLLPKTRTFKDVESRIATVAGWFDVSRLHVKLERSRDNERRVRLLVLEQPPFSQSFPVPTRQEIKAFDGVPLGHDVTGQLVGVPTFDRASLLLGGMTQMGKTTLINGLITCLLIAYRDFDLYLLDGKLCGLIKFENACVRYEASDSPDVFESMVDELNGRVEERYRVKQEALRGRQPEPKFKPVFFIVDEVADFFADDGTAKGKEKAARITEKARKLVAKSLESGISSIMLTQRPDKDAIPVNVRNQFLIRMCMYVESQGTAKVTLGDSYFTTAAPIDPTHLNPQIPGQAVLFAGGRSTLIRGFDFPDEFIWEVVDEVQARQQKALDKAPETPLTQAIDLMRKKGVSFMYTVDLAPHFDITDTSPGPCGQKLAQLLGVRSTKVDSKGLRGYVLDDLIAAAKSGQ</sequence>
<feature type="binding site" evidence="1">
    <location>
        <begin position="229"/>
        <end position="236"/>
    </location>
    <ligand>
        <name>ATP</name>
        <dbReference type="ChEBI" id="CHEBI:30616"/>
    </ligand>
</feature>
<keyword evidence="1" id="KW-0547">Nucleotide-binding</keyword>
<dbReference type="SUPFAM" id="SSF52540">
    <property type="entry name" value="P-loop containing nucleoside triphosphate hydrolases"/>
    <property type="match status" value="1"/>
</dbReference>
<keyword evidence="1" id="KW-0067">ATP-binding</keyword>
<feature type="transmembrane region" description="Helical" evidence="3">
    <location>
        <begin position="38"/>
        <end position="59"/>
    </location>
</feature>
<dbReference type="InterPro" id="IPR002543">
    <property type="entry name" value="FtsK_dom"/>
</dbReference>
<name>A0ABV2WGJ0_9ACTN</name>
<accession>A0ABV2WGJ0</accession>
<dbReference type="EMBL" id="JBEXZR010000060">
    <property type="protein sequence ID" value="MEU0712452.1"/>
    <property type="molecule type" value="Genomic_DNA"/>
</dbReference>
<dbReference type="Gene3D" id="3.40.50.300">
    <property type="entry name" value="P-loop containing nucleotide triphosphate hydrolases"/>
    <property type="match status" value="1"/>
</dbReference>
<dbReference type="RefSeq" id="WP_359657037.1">
    <property type="nucleotide sequence ID" value="NZ_JBEXZP010000162.1"/>
</dbReference>
<evidence type="ECO:0000313" key="6">
    <source>
        <dbReference type="Proteomes" id="UP001550378"/>
    </source>
</evidence>
<feature type="transmembrane region" description="Helical" evidence="3">
    <location>
        <begin position="12"/>
        <end position="32"/>
    </location>
</feature>
<reference evidence="5 6" key="1">
    <citation type="submission" date="2024-06" db="EMBL/GenBank/DDBJ databases">
        <title>The Natural Products Discovery Center: Release of the First 8490 Sequenced Strains for Exploring Actinobacteria Biosynthetic Diversity.</title>
        <authorList>
            <person name="Kalkreuter E."/>
            <person name="Kautsar S.A."/>
            <person name="Yang D."/>
            <person name="Bader C.D."/>
            <person name="Teijaro C.N."/>
            <person name="Fluegel L."/>
            <person name="Davis C.M."/>
            <person name="Simpson J.R."/>
            <person name="Lauterbach L."/>
            <person name="Steele A.D."/>
            <person name="Gui C."/>
            <person name="Meng S."/>
            <person name="Li G."/>
            <person name="Viehrig K."/>
            <person name="Ye F."/>
            <person name="Su P."/>
            <person name="Kiefer A.F."/>
            <person name="Nichols A."/>
            <person name="Cepeda A.J."/>
            <person name="Yan W."/>
            <person name="Fan B."/>
            <person name="Jiang Y."/>
            <person name="Adhikari A."/>
            <person name="Zheng C.-J."/>
            <person name="Schuster L."/>
            <person name="Cowan T.M."/>
            <person name="Smanski M.J."/>
            <person name="Chevrette M.G."/>
            <person name="De Carvalho L.P.S."/>
            <person name="Shen B."/>
        </authorList>
    </citation>
    <scope>NUCLEOTIDE SEQUENCE [LARGE SCALE GENOMIC DNA]</scope>
    <source>
        <strain evidence="5 6">NPDC006337</strain>
    </source>
</reference>
<dbReference type="Proteomes" id="UP001550378">
    <property type="component" value="Unassembled WGS sequence"/>
</dbReference>
<evidence type="ECO:0000259" key="4">
    <source>
        <dbReference type="PROSITE" id="PS50901"/>
    </source>
</evidence>
<gene>
    <name evidence="5" type="ORF">ABZ508_34390</name>
</gene>
<keyword evidence="3" id="KW-0472">Membrane</keyword>
<dbReference type="PROSITE" id="PS50901">
    <property type="entry name" value="FTSK"/>
    <property type="match status" value="1"/>
</dbReference>
<feature type="region of interest" description="Disordered" evidence="2">
    <location>
        <begin position="76"/>
        <end position="95"/>
    </location>
</feature>
<organism evidence="5 6">
    <name type="scientific">Streptomyces lavendulocolor</name>
    <dbReference type="NCBI Taxonomy" id="67316"/>
    <lineage>
        <taxon>Bacteria</taxon>
        <taxon>Bacillati</taxon>
        <taxon>Actinomycetota</taxon>
        <taxon>Actinomycetes</taxon>
        <taxon>Kitasatosporales</taxon>
        <taxon>Streptomycetaceae</taxon>
        <taxon>Streptomyces</taxon>
    </lineage>
</organism>
<evidence type="ECO:0000256" key="1">
    <source>
        <dbReference type="PROSITE-ProRule" id="PRU00289"/>
    </source>
</evidence>
<evidence type="ECO:0000256" key="2">
    <source>
        <dbReference type="SAM" id="MobiDB-lite"/>
    </source>
</evidence>
<feature type="domain" description="FtsK" evidence="4">
    <location>
        <begin position="207"/>
        <end position="397"/>
    </location>
</feature>